<dbReference type="InParanoid" id="E3L9X5"/>
<name>E3L9X5_PUCGT</name>
<dbReference type="RefSeq" id="XP_003337769.2">
    <property type="nucleotide sequence ID" value="XM_003337721.2"/>
</dbReference>
<feature type="compositionally biased region" description="Basic and acidic residues" evidence="1">
    <location>
        <begin position="147"/>
        <end position="161"/>
    </location>
</feature>
<reference key="1">
    <citation type="submission" date="2007-01" db="EMBL/GenBank/DDBJ databases">
        <title>The Genome Sequence of Puccinia graminis f. sp. tritici Strain CRL 75-36-700-3.</title>
        <authorList>
            <consortium name="The Broad Institute Genome Sequencing Platform"/>
            <person name="Birren B."/>
            <person name="Lander E."/>
            <person name="Galagan J."/>
            <person name="Nusbaum C."/>
            <person name="Devon K."/>
            <person name="Cuomo C."/>
            <person name="Jaffe D."/>
            <person name="Butler J."/>
            <person name="Alvarez P."/>
            <person name="Gnerre S."/>
            <person name="Grabherr M."/>
            <person name="Mauceli E."/>
            <person name="Brockman W."/>
            <person name="Young S."/>
            <person name="LaButti K."/>
            <person name="Sykes S."/>
            <person name="DeCaprio D."/>
            <person name="Crawford M."/>
            <person name="Koehrsen M."/>
            <person name="Engels R."/>
            <person name="Montgomery P."/>
            <person name="Pearson M."/>
            <person name="Howarth C."/>
            <person name="Larson L."/>
            <person name="White J."/>
            <person name="Zeng Q."/>
            <person name="Kodira C."/>
            <person name="Yandava C."/>
            <person name="Alvarado L."/>
            <person name="O'Leary S."/>
            <person name="Szabo L."/>
            <person name="Dean R."/>
            <person name="Schein J."/>
        </authorList>
    </citation>
    <scope>NUCLEOTIDE SEQUENCE</scope>
    <source>
        <strain>CRL 75-36-700-3</strain>
    </source>
</reference>
<dbReference type="VEuPathDB" id="FungiDB:PGTG_19083"/>
<evidence type="ECO:0000313" key="2">
    <source>
        <dbReference type="EMBL" id="EFP93350.2"/>
    </source>
</evidence>
<organism evidence="2 3">
    <name type="scientific">Puccinia graminis f. sp. tritici (strain CRL 75-36-700-3 / race SCCL)</name>
    <name type="common">Black stem rust fungus</name>
    <dbReference type="NCBI Taxonomy" id="418459"/>
    <lineage>
        <taxon>Eukaryota</taxon>
        <taxon>Fungi</taxon>
        <taxon>Dikarya</taxon>
        <taxon>Basidiomycota</taxon>
        <taxon>Pucciniomycotina</taxon>
        <taxon>Pucciniomycetes</taxon>
        <taxon>Pucciniales</taxon>
        <taxon>Pucciniaceae</taxon>
        <taxon>Puccinia</taxon>
    </lineage>
</organism>
<keyword evidence="3" id="KW-1185">Reference proteome</keyword>
<dbReference type="Proteomes" id="UP000008783">
    <property type="component" value="Unassembled WGS sequence"/>
</dbReference>
<proteinExistence type="predicted"/>
<reference evidence="3" key="2">
    <citation type="journal article" date="2011" name="Proc. Natl. Acad. Sci. U.S.A.">
        <title>Obligate biotrophy features unraveled by the genomic analysis of rust fungi.</title>
        <authorList>
            <person name="Duplessis S."/>
            <person name="Cuomo C.A."/>
            <person name="Lin Y.-C."/>
            <person name="Aerts A."/>
            <person name="Tisserant E."/>
            <person name="Veneault-Fourrey C."/>
            <person name="Joly D.L."/>
            <person name="Hacquard S."/>
            <person name="Amselem J."/>
            <person name="Cantarel B.L."/>
            <person name="Chiu R."/>
            <person name="Coutinho P.M."/>
            <person name="Feau N."/>
            <person name="Field M."/>
            <person name="Frey P."/>
            <person name="Gelhaye E."/>
            <person name="Goldberg J."/>
            <person name="Grabherr M.G."/>
            <person name="Kodira C.D."/>
            <person name="Kohler A."/>
            <person name="Kuees U."/>
            <person name="Lindquist E.A."/>
            <person name="Lucas S.M."/>
            <person name="Mago R."/>
            <person name="Mauceli E."/>
            <person name="Morin E."/>
            <person name="Murat C."/>
            <person name="Pangilinan J.L."/>
            <person name="Park R."/>
            <person name="Pearson M."/>
            <person name="Quesneville H."/>
            <person name="Rouhier N."/>
            <person name="Sakthikumar S."/>
            <person name="Salamov A.A."/>
            <person name="Schmutz J."/>
            <person name="Selles B."/>
            <person name="Shapiro H."/>
            <person name="Tanguay P."/>
            <person name="Tuskan G.A."/>
            <person name="Henrissat B."/>
            <person name="Van de Peer Y."/>
            <person name="Rouze P."/>
            <person name="Ellis J.G."/>
            <person name="Dodds P.N."/>
            <person name="Schein J.E."/>
            <person name="Zhong S."/>
            <person name="Hamelin R.C."/>
            <person name="Grigoriev I.V."/>
            <person name="Szabo L.J."/>
            <person name="Martin F."/>
        </authorList>
    </citation>
    <scope>NUCLEOTIDE SEQUENCE [LARGE SCALE GENOMIC DNA]</scope>
    <source>
        <strain evidence="3">CRL 75-36-700-3 / race SCCL</strain>
    </source>
</reference>
<evidence type="ECO:0000256" key="1">
    <source>
        <dbReference type="SAM" id="MobiDB-lite"/>
    </source>
</evidence>
<feature type="region of interest" description="Disordered" evidence="1">
    <location>
        <begin position="1"/>
        <end position="23"/>
    </location>
</feature>
<dbReference type="AlphaFoldDB" id="E3L9X5"/>
<dbReference type="KEGG" id="pgr:PGTG_19083"/>
<protein>
    <submittedName>
        <fullName evidence="2">Uncharacterized protein</fullName>
    </submittedName>
</protein>
<sequence length="200" mass="22863">MSDRIRNRSQPRASSDTEHDRREFQQPYYQRLRGNQEWLSRVTNQTTEGAIRANLGYCREDFSEMIALQGREEALIRTQGWDPGSVTVQQYLRPRENDRLERPFHPQAEPIRPNTQNYQGHQTPDQSTSSTSIPRSDAPKRSQNKQSLEKLHLLRDGKDGKVPSGNLSTSGGGTHQSPKKRSGWSPPDNYNGQNLYTTGQ</sequence>
<feature type="compositionally biased region" description="Polar residues" evidence="1">
    <location>
        <begin position="113"/>
        <end position="134"/>
    </location>
</feature>
<dbReference type="GeneID" id="10543696"/>
<dbReference type="HOGENOM" id="CLU_1366842_0_0_1"/>
<feature type="compositionally biased region" description="Polar residues" evidence="1">
    <location>
        <begin position="188"/>
        <end position="200"/>
    </location>
</feature>
<feature type="region of interest" description="Disordered" evidence="1">
    <location>
        <begin position="96"/>
        <end position="200"/>
    </location>
</feature>
<dbReference type="EMBL" id="DS178390">
    <property type="protein sequence ID" value="EFP93350.2"/>
    <property type="molecule type" value="Genomic_DNA"/>
</dbReference>
<dbReference type="OrthoDB" id="2515431at2759"/>
<evidence type="ECO:0000313" key="3">
    <source>
        <dbReference type="Proteomes" id="UP000008783"/>
    </source>
</evidence>
<accession>E3L9X5</accession>
<gene>
    <name evidence="2" type="ORF">PGTG_19083</name>
</gene>